<comment type="caution">
    <text evidence="8">The sequence shown here is derived from an EMBL/GenBank/DDBJ whole genome shotgun (WGS) entry which is preliminary data.</text>
</comment>
<dbReference type="NCBIfam" id="TIGR00544">
    <property type="entry name" value="lgt"/>
    <property type="match status" value="1"/>
</dbReference>
<feature type="transmembrane region" description="Helical" evidence="7">
    <location>
        <begin position="247"/>
        <end position="264"/>
    </location>
</feature>
<keyword evidence="3 7" id="KW-0808">Transferase</keyword>
<accession>A0ABV4HER1</accession>
<comment type="subcellular location">
    <subcellularLocation>
        <location evidence="7">Cell membrane</location>
        <topology evidence="7">Multi-pass membrane protein</topology>
    </subcellularLocation>
</comment>
<name>A0ABV4HER1_9SPHI</name>
<gene>
    <name evidence="7 8" type="primary">lgt</name>
    <name evidence="8" type="ORF">ABTW24_15550</name>
</gene>
<protein>
    <recommendedName>
        <fullName evidence="7">Phosphatidylglycerol--prolipoprotein diacylglyceryl transferase</fullName>
        <ecNumber evidence="7">2.5.1.145</ecNumber>
    </recommendedName>
</protein>
<evidence type="ECO:0000256" key="4">
    <source>
        <dbReference type="ARBA" id="ARBA00022692"/>
    </source>
</evidence>
<feature type="transmembrane region" description="Helical" evidence="7">
    <location>
        <begin position="106"/>
        <end position="123"/>
    </location>
</feature>
<dbReference type="InterPro" id="IPR001640">
    <property type="entry name" value="Lgt"/>
</dbReference>
<feature type="binding site" evidence="7">
    <location>
        <position position="149"/>
    </location>
    <ligand>
        <name>a 1,2-diacyl-sn-glycero-3-phospho-(1'-sn-glycerol)</name>
        <dbReference type="ChEBI" id="CHEBI:64716"/>
    </ligand>
</feature>
<keyword evidence="4 7" id="KW-0812">Transmembrane</keyword>
<feature type="transmembrane region" description="Helical" evidence="7">
    <location>
        <begin position="182"/>
        <end position="201"/>
    </location>
</feature>
<sequence length="270" mass="30967">MITSSSALHLNYIVWNVESDILTLPIIDHSIRWYGLFWLLGIILSYQVLLVIFKKEYRPAELLDQLSIYILVGTVIGARLGHIFFYDPAYYLSHPFKILAIWEGGLASHGGGIGILIGIFLFARKHKLSFLWVADRIALVVPIAGACIRLGNLMNSEMIGTPTHLPWAFIFTHIDQIPRHPAQLYEALYCMLLFVLLYSLWKRPFFRNQTGNSFALLLILLFSFRFFDEYLKINQERFEDALSINMGQILSLPFILAGFILLIVNSRNKA</sequence>
<reference evidence="8 9" key="1">
    <citation type="submission" date="2024-06" db="EMBL/GenBank/DDBJ databases">
        <title>Soil Sphingobacterium thalpophilum.</title>
        <authorList>
            <person name="Yang J."/>
            <person name="Li J."/>
        </authorList>
    </citation>
    <scope>NUCLEOTIDE SEQUENCE [LARGE SCALE GENOMIC DNA]</scope>
    <source>
        <strain evidence="8 9">22g91tb</strain>
    </source>
</reference>
<dbReference type="RefSeq" id="WP_324755478.1">
    <property type="nucleotide sequence ID" value="NZ_CP141191.1"/>
</dbReference>
<evidence type="ECO:0000313" key="9">
    <source>
        <dbReference type="Proteomes" id="UP001566204"/>
    </source>
</evidence>
<feature type="transmembrane region" description="Helical" evidence="7">
    <location>
        <begin position="210"/>
        <end position="227"/>
    </location>
</feature>
<evidence type="ECO:0000256" key="2">
    <source>
        <dbReference type="ARBA" id="ARBA00022475"/>
    </source>
</evidence>
<dbReference type="PANTHER" id="PTHR30589:SF0">
    <property type="entry name" value="PHOSPHATIDYLGLYCEROL--PROLIPOPROTEIN DIACYLGLYCERYL TRANSFERASE"/>
    <property type="match status" value="1"/>
</dbReference>
<evidence type="ECO:0000256" key="6">
    <source>
        <dbReference type="ARBA" id="ARBA00023136"/>
    </source>
</evidence>
<keyword evidence="2 7" id="KW-1003">Cell membrane</keyword>
<evidence type="ECO:0000256" key="3">
    <source>
        <dbReference type="ARBA" id="ARBA00022679"/>
    </source>
</evidence>
<evidence type="ECO:0000256" key="1">
    <source>
        <dbReference type="ARBA" id="ARBA00007150"/>
    </source>
</evidence>
<dbReference type="EC" id="2.5.1.145" evidence="7"/>
<dbReference type="GO" id="GO:0008961">
    <property type="term" value="F:phosphatidylglycerol-prolipoprotein diacylglyceryl transferase activity"/>
    <property type="evidence" value="ECO:0007669"/>
    <property type="project" value="UniProtKB-EC"/>
</dbReference>
<keyword evidence="9" id="KW-1185">Reference proteome</keyword>
<comment type="catalytic activity">
    <reaction evidence="7">
        <text>L-cysteinyl-[prolipoprotein] + a 1,2-diacyl-sn-glycero-3-phospho-(1'-sn-glycerol) = an S-1,2-diacyl-sn-glyceryl-L-cysteinyl-[prolipoprotein] + sn-glycerol 1-phosphate + H(+)</text>
        <dbReference type="Rhea" id="RHEA:56712"/>
        <dbReference type="Rhea" id="RHEA-COMP:14679"/>
        <dbReference type="Rhea" id="RHEA-COMP:14680"/>
        <dbReference type="ChEBI" id="CHEBI:15378"/>
        <dbReference type="ChEBI" id="CHEBI:29950"/>
        <dbReference type="ChEBI" id="CHEBI:57685"/>
        <dbReference type="ChEBI" id="CHEBI:64716"/>
        <dbReference type="ChEBI" id="CHEBI:140658"/>
        <dbReference type="EC" id="2.5.1.145"/>
    </reaction>
</comment>
<organism evidence="8 9">
    <name type="scientific">Sphingobacterium thalpophilum</name>
    <dbReference type="NCBI Taxonomy" id="259"/>
    <lineage>
        <taxon>Bacteria</taxon>
        <taxon>Pseudomonadati</taxon>
        <taxon>Bacteroidota</taxon>
        <taxon>Sphingobacteriia</taxon>
        <taxon>Sphingobacteriales</taxon>
        <taxon>Sphingobacteriaceae</taxon>
        <taxon>Sphingobacterium</taxon>
    </lineage>
</organism>
<dbReference type="Pfam" id="PF01790">
    <property type="entry name" value="LGT"/>
    <property type="match status" value="1"/>
</dbReference>
<feature type="transmembrane region" description="Helical" evidence="7">
    <location>
        <begin position="130"/>
        <end position="151"/>
    </location>
</feature>
<keyword evidence="5 7" id="KW-1133">Transmembrane helix</keyword>
<evidence type="ECO:0000256" key="7">
    <source>
        <dbReference type="HAMAP-Rule" id="MF_01147"/>
    </source>
</evidence>
<evidence type="ECO:0000256" key="5">
    <source>
        <dbReference type="ARBA" id="ARBA00022989"/>
    </source>
</evidence>
<proteinExistence type="inferred from homology"/>
<feature type="transmembrane region" description="Helical" evidence="7">
    <location>
        <begin position="33"/>
        <end position="54"/>
    </location>
</feature>
<dbReference type="HAMAP" id="MF_01147">
    <property type="entry name" value="Lgt"/>
    <property type="match status" value="1"/>
</dbReference>
<comment type="function">
    <text evidence="7">Catalyzes the transfer of the diacylglyceryl group from phosphatidylglycerol to the sulfhydryl group of the N-terminal cysteine of a prolipoprotein, the first step in the formation of mature lipoproteins.</text>
</comment>
<keyword evidence="6 7" id="KW-0472">Membrane</keyword>
<feature type="transmembrane region" description="Helical" evidence="7">
    <location>
        <begin position="66"/>
        <end position="86"/>
    </location>
</feature>
<dbReference type="PANTHER" id="PTHR30589">
    <property type="entry name" value="PROLIPOPROTEIN DIACYLGLYCERYL TRANSFERASE"/>
    <property type="match status" value="1"/>
</dbReference>
<comment type="similarity">
    <text evidence="1 7">Belongs to the Lgt family.</text>
</comment>
<comment type="pathway">
    <text evidence="7">Protein modification; lipoprotein biosynthesis (diacylglyceryl transfer).</text>
</comment>
<dbReference type="EMBL" id="JBEOQB010000004">
    <property type="protein sequence ID" value="MEZ0453012.1"/>
    <property type="molecule type" value="Genomic_DNA"/>
</dbReference>
<evidence type="ECO:0000313" key="8">
    <source>
        <dbReference type="EMBL" id="MEZ0453012.1"/>
    </source>
</evidence>
<dbReference type="Proteomes" id="UP001566204">
    <property type="component" value="Unassembled WGS sequence"/>
</dbReference>